<reference evidence="1" key="1">
    <citation type="submission" date="2022-07" db="EMBL/GenBank/DDBJ databases">
        <title>Taxonomy of Aspergillus series Nigri: significant species reduction supported by multi-species coalescent approaches.</title>
        <authorList>
            <person name="Bian C."/>
            <person name="Kusuya Y."/>
            <person name="Sklenar F."/>
            <person name="D'hooge E."/>
            <person name="Yaguchi T."/>
            <person name="Takahashi H."/>
            <person name="Hubka V."/>
        </authorList>
    </citation>
    <scope>NUCLEOTIDE SEQUENCE</scope>
    <source>
        <strain evidence="1">IFM 63604</strain>
    </source>
</reference>
<proteinExistence type="predicted"/>
<reference evidence="3" key="3">
    <citation type="submission" date="2025-04" db="UniProtKB">
        <authorList>
            <consortium name="RefSeq"/>
        </authorList>
    </citation>
    <scope>IDENTIFICATION</scope>
</reference>
<dbReference type="GeneID" id="84590030"/>
<evidence type="ECO:0000313" key="1">
    <source>
        <dbReference type="EMBL" id="GLA49952.1"/>
    </source>
</evidence>
<evidence type="ECO:0000313" key="3">
    <source>
        <dbReference type="RefSeq" id="XP_059599701.1"/>
    </source>
</evidence>
<reference evidence="3" key="2">
    <citation type="submission" date="2025-02" db="EMBL/GenBank/DDBJ databases">
        <authorList>
            <consortium name="NCBI Genome Project"/>
        </authorList>
    </citation>
    <scope>NUCLEOTIDE SEQUENCE</scope>
</reference>
<dbReference type="EMBL" id="BRPB01000034">
    <property type="protein sequence ID" value="GLA49952.1"/>
    <property type="molecule type" value="Genomic_DNA"/>
</dbReference>
<dbReference type="KEGG" id="ang:An01g08750"/>
<protein>
    <submittedName>
        <fullName evidence="1 3">Uncharacterized protein</fullName>
    </submittedName>
</protein>
<dbReference type="AlphaFoldDB" id="A0A9W6A4D2"/>
<sequence>MDYLFYDIFKEGKTLDDAPPALLRQESEFAWASTRSGETTRFFPSITDEENKVNGAVVHWRGIESPERAESIKQEVPWIRHGFSDAKVIPIGNFTSVSKLFQQGGKYLDCEPVQRLQPFSTDPCVTCFGKVSTKIYVKELHSLFLLMVHRMTDGFLSGTGGIAEEVFDVVHPQQGKVLRLKANDRAEVKQYVEDIPSLSEGAAEVDILRAKSHMVWEVFF</sequence>
<evidence type="ECO:0000313" key="2">
    <source>
        <dbReference type="Proteomes" id="UP001144191"/>
    </source>
</evidence>
<organism evidence="1 2">
    <name type="scientific">Aspergillus niger</name>
    <dbReference type="NCBI Taxonomy" id="5061"/>
    <lineage>
        <taxon>Eukaryota</taxon>
        <taxon>Fungi</taxon>
        <taxon>Dikarya</taxon>
        <taxon>Ascomycota</taxon>
        <taxon>Pezizomycotina</taxon>
        <taxon>Eurotiomycetes</taxon>
        <taxon>Eurotiomycetidae</taxon>
        <taxon>Eurotiales</taxon>
        <taxon>Aspergillaceae</taxon>
        <taxon>Aspergillus</taxon>
        <taxon>Aspergillus subgen. Circumdati</taxon>
    </lineage>
</organism>
<dbReference type="VEuPathDB" id="FungiDB:An01g08750"/>
<gene>
    <name evidence="3" type="ORF">An01g08750</name>
    <name evidence="1" type="ORF">AnigIFM63604_005957</name>
</gene>
<accession>A0A9W6A4D2</accession>
<dbReference type="RefSeq" id="XP_059599701.1">
    <property type="nucleotide sequence ID" value="XM_059750136.1"/>
</dbReference>
<name>A0A9W6A4D2_ASPNG</name>
<dbReference type="Proteomes" id="UP001144191">
    <property type="component" value="Unassembled WGS sequence"/>
</dbReference>